<evidence type="ECO:0000313" key="5">
    <source>
        <dbReference type="Proteomes" id="UP000886744"/>
    </source>
</evidence>
<gene>
    <name evidence="4" type="ORF">IAC94_02200</name>
</gene>
<dbReference type="InterPro" id="IPR002645">
    <property type="entry name" value="STAS_dom"/>
</dbReference>
<sequence>MDLIITTESGKTLAKVTGRLDTTNSDEFEKKMAPLLQGGNPDIELDCSGLAYISSSGLRLFLTLQKSVNARGGKLVIKNMNSQIKEIFNMTGFSRIMTII</sequence>
<reference evidence="4" key="1">
    <citation type="submission" date="2020-10" db="EMBL/GenBank/DDBJ databases">
        <authorList>
            <person name="Gilroy R."/>
        </authorList>
    </citation>
    <scope>NUCLEOTIDE SEQUENCE</scope>
    <source>
        <strain evidence="4">ChiHjej13B12-12457</strain>
    </source>
</reference>
<protein>
    <recommendedName>
        <fullName evidence="2">Anti-sigma factor antagonist</fullName>
    </recommendedName>
</protein>
<dbReference type="Pfam" id="PF01740">
    <property type="entry name" value="STAS"/>
    <property type="match status" value="1"/>
</dbReference>
<dbReference type="NCBIfam" id="TIGR00377">
    <property type="entry name" value="ant_ant_sig"/>
    <property type="match status" value="1"/>
</dbReference>
<dbReference type="CDD" id="cd07043">
    <property type="entry name" value="STAS_anti-anti-sigma_factors"/>
    <property type="match status" value="1"/>
</dbReference>
<dbReference type="Gene3D" id="3.30.750.24">
    <property type="entry name" value="STAS domain"/>
    <property type="match status" value="1"/>
</dbReference>
<dbReference type="PANTHER" id="PTHR33495:SF2">
    <property type="entry name" value="ANTI-SIGMA FACTOR ANTAGONIST TM_1081-RELATED"/>
    <property type="match status" value="1"/>
</dbReference>
<proteinExistence type="inferred from homology"/>
<reference evidence="4" key="2">
    <citation type="journal article" date="2021" name="PeerJ">
        <title>Extensive microbial diversity within the chicken gut microbiome revealed by metagenomics and culture.</title>
        <authorList>
            <person name="Gilroy R."/>
            <person name="Ravi A."/>
            <person name="Getino M."/>
            <person name="Pursley I."/>
            <person name="Horton D.L."/>
            <person name="Alikhan N.F."/>
            <person name="Baker D."/>
            <person name="Gharbi K."/>
            <person name="Hall N."/>
            <person name="Watson M."/>
            <person name="Adriaenssens E.M."/>
            <person name="Foster-Nyarko E."/>
            <person name="Jarju S."/>
            <person name="Secka A."/>
            <person name="Antonio M."/>
            <person name="Oren A."/>
            <person name="Chaudhuri R.R."/>
            <person name="La Ragione R."/>
            <person name="Hildebrand F."/>
            <person name="Pallen M.J."/>
        </authorList>
    </citation>
    <scope>NUCLEOTIDE SEQUENCE</scope>
    <source>
        <strain evidence="4">ChiHjej13B12-12457</strain>
    </source>
</reference>
<dbReference type="AlphaFoldDB" id="A0A9D1J673"/>
<evidence type="ECO:0000259" key="3">
    <source>
        <dbReference type="PROSITE" id="PS50801"/>
    </source>
</evidence>
<dbReference type="SUPFAM" id="SSF52091">
    <property type="entry name" value="SpoIIaa-like"/>
    <property type="match status" value="1"/>
</dbReference>
<comment type="caution">
    <text evidence="4">The sequence shown here is derived from an EMBL/GenBank/DDBJ whole genome shotgun (WGS) entry which is preliminary data.</text>
</comment>
<dbReference type="EMBL" id="DVHI01000030">
    <property type="protein sequence ID" value="HIR62320.1"/>
    <property type="molecule type" value="Genomic_DNA"/>
</dbReference>
<comment type="similarity">
    <text evidence="1 2">Belongs to the anti-sigma-factor antagonist family.</text>
</comment>
<evidence type="ECO:0000313" key="4">
    <source>
        <dbReference type="EMBL" id="HIR62320.1"/>
    </source>
</evidence>
<dbReference type="PROSITE" id="PS50801">
    <property type="entry name" value="STAS"/>
    <property type="match status" value="1"/>
</dbReference>
<dbReference type="InterPro" id="IPR036513">
    <property type="entry name" value="STAS_dom_sf"/>
</dbReference>
<evidence type="ECO:0000256" key="2">
    <source>
        <dbReference type="RuleBase" id="RU003749"/>
    </source>
</evidence>
<dbReference type="PANTHER" id="PTHR33495">
    <property type="entry name" value="ANTI-SIGMA FACTOR ANTAGONIST TM_1081-RELATED-RELATED"/>
    <property type="match status" value="1"/>
</dbReference>
<dbReference type="GO" id="GO:0043856">
    <property type="term" value="F:anti-sigma factor antagonist activity"/>
    <property type="evidence" value="ECO:0007669"/>
    <property type="project" value="InterPro"/>
</dbReference>
<organism evidence="4 5">
    <name type="scientific">Candidatus Coprenecus avistercoris</name>
    <dbReference type="NCBI Taxonomy" id="2840730"/>
    <lineage>
        <taxon>Bacteria</taxon>
        <taxon>Pseudomonadati</taxon>
        <taxon>Bacteroidota</taxon>
        <taxon>Bacteroidia</taxon>
        <taxon>Bacteroidales</taxon>
        <taxon>Rikenellaceae</taxon>
        <taxon>Rikenellaceae incertae sedis</taxon>
        <taxon>Candidatus Coprenecus</taxon>
    </lineage>
</organism>
<dbReference type="InterPro" id="IPR003658">
    <property type="entry name" value="Anti-sigma_ant"/>
</dbReference>
<feature type="domain" description="STAS" evidence="3">
    <location>
        <begin position="1"/>
        <end position="100"/>
    </location>
</feature>
<dbReference type="Proteomes" id="UP000886744">
    <property type="component" value="Unassembled WGS sequence"/>
</dbReference>
<name>A0A9D1J673_9BACT</name>
<evidence type="ECO:0000256" key="1">
    <source>
        <dbReference type="ARBA" id="ARBA00009013"/>
    </source>
</evidence>
<accession>A0A9D1J673</accession>